<gene>
    <name evidence="1" type="ORF">BCCH1_44720</name>
</gene>
<reference evidence="1" key="1">
    <citation type="journal article" date="2016" name="Biosci. Biotechnol. Biochem.">
        <title>Bioconversion of AHX to AOH by resting cells of Burkholderia contaminans CH-1.</title>
        <authorList>
            <person name="Choi J.H."/>
            <person name="Kikuchi A."/>
            <person name="Pumkaeo P."/>
            <person name="Hirai H."/>
            <person name="Tokuyama S."/>
            <person name="Kawagishi H."/>
        </authorList>
    </citation>
    <scope>NUCLEOTIDE SEQUENCE</scope>
    <source>
        <strain evidence="1">CH-1</strain>
    </source>
</reference>
<dbReference type="RefSeq" id="WP_404842009.1">
    <property type="nucleotide sequence ID" value="NZ_CP082807.1"/>
</dbReference>
<protein>
    <submittedName>
        <fullName evidence="1">Uncharacterized protein</fullName>
    </submittedName>
</protein>
<proteinExistence type="predicted"/>
<name>A0A250LEL9_9BURK</name>
<dbReference type="EMBL" id="AP018358">
    <property type="protein sequence ID" value="BBA42001.1"/>
    <property type="molecule type" value="Genomic_DNA"/>
</dbReference>
<dbReference type="AlphaFoldDB" id="A0A250LEL9"/>
<reference evidence="1" key="2">
    <citation type="journal article" date="2017" name="Genome Announc.">
        <title>High-Quality Draft Genome Sequence of Burkholderia contaminans CH-1, a Gram-Negative Bacterium That Metabolizes 2-Azahypoxanthine, a Plant Growth-Regulating Compound.</title>
        <authorList>
            <person name="Choi J.-H."/>
            <person name="Sugiura H."/>
            <person name="Moriuchi R."/>
            <person name="Kawagishi H."/>
            <person name="Dohra H."/>
        </authorList>
    </citation>
    <scope>NUCLEOTIDE SEQUENCE</scope>
    <source>
        <strain evidence="1">CH-1</strain>
    </source>
</reference>
<accession>A0A250LEL9</accession>
<organism evidence="1">
    <name type="scientific">Burkholderia contaminans</name>
    <dbReference type="NCBI Taxonomy" id="488447"/>
    <lineage>
        <taxon>Bacteria</taxon>
        <taxon>Pseudomonadati</taxon>
        <taxon>Pseudomonadota</taxon>
        <taxon>Betaproteobacteria</taxon>
        <taxon>Burkholderiales</taxon>
        <taxon>Burkholderiaceae</taxon>
        <taxon>Burkholderia</taxon>
        <taxon>Burkholderia cepacia complex</taxon>
    </lineage>
</organism>
<evidence type="ECO:0000313" key="1">
    <source>
        <dbReference type="EMBL" id="BBA42001.1"/>
    </source>
</evidence>
<sequence length="64" mass="6730">MARLDGRIDHLPGGFMNIGKANAGGWIDPGKPSVALDESAIDKVLVLLQNESSLEANVDSPCKP</sequence>